<keyword evidence="2" id="KW-0378">Hydrolase</keyword>
<protein>
    <submittedName>
        <fullName evidence="2">GDSL-like Lipase/Acylhydrolase family protein</fullName>
    </submittedName>
</protein>
<evidence type="ECO:0000313" key="2">
    <source>
        <dbReference type="EMBL" id="SFI33410.1"/>
    </source>
</evidence>
<evidence type="ECO:0000313" key="3">
    <source>
        <dbReference type="Proteomes" id="UP000199518"/>
    </source>
</evidence>
<dbReference type="InterPro" id="IPR036514">
    <property type="entry name" value="SGNH_hydro_sf"/>
</dbReference>
<sequence>MISTLARSVLCFFAAVVLLALVLCAVEVGCRGWQLFANLRPGAVPFSESDLTIPSATSWTEVRPLVDVQHLTPSGEYRRIRTNEMGLRGASVTIPKPRGTFRILCVGGNSVFGQDLAEEETLPGYLQQYLSKHAGVDVEVINAGCPQSGPLSQLLRYRAQLSALQPDIVLLCLSVDDLAYDVEVRGALRLDAQRQPAYAAHPGSLKSGFNIAEGACREFLCVSWLSDWIGKAMGTGSARQPTVSLDGGYGRRELGSLVSFSQLVSINFSHLIVSTSPSAWGLEQTRAALQHQRPTFADDISRVLVDLHAADQVQVHDALPAFCRLSDPRSAFSSRRGCLTAPGNDLYAQSLARYLLESVPGLLKSETTSMPTVLPKPESMPTALDRMPVSDVPPRGPF</sequence>
<accession>A0A1I3HCX6</accession>
<dbReference type="EMBL" id="FOQD01000008">
    <property type="protein sequence ID" value="SFI33410.1"/>
    <property type="molecule type" value="Genomic_DNA"/>
</dbReference>
<evidence type="ECO:0000256" key="1">
    <source>
        <dbReference type="SAM" id="MobiDB-lite"/>
    </source>
</evidence>
<dbReference type="SUPFAM" id="SSF52266">
    <property type="entry name" value="SGNH hydrolase"/>
    <property type="match status" value="1"/>
</dbReference>
<gene>
    <name evidence="2" type="ORF">SAMN05421753_1085</name>
</gene>
<dbReference type="Proteomes" id="UP000199518">
    <property type="component" value="Unassembled WGS sequence"/>
</dbReference>
<keyword evidence="3" id="KW-1185">Reference proteome</keyword>
<dbReference type="RefSeq" id="WP_092050205.1">
    <property type="nucleotide sequence ID" value="NZ_FOQD01000008.1"/>
</dbReference>
<reference evidence="3" key="1">
    <citation type="submission" date="2016-10" db="EMBL/GenBank/DDBJ databases">
        <authorList>
            <person name="Varghese N."/>
            <person name="Submissions S."/>
        </authorList>
    </citation>
    <scope>NUCLEOTIDE SEQUENCE [LARGE SCALE GENOMIC DNA]</scope>
    <source>
        <strain evidence="3">DSM 26348</strain>
    </source>
</reference>
<dbReference type="AlphaFoldDB" id="A0A1I3HCX6"/>
<dbReference type="Gene3D" id="3.40.50.1110">
    <property type="entry name" value="SGNH hydrolase"/>
    <property type="match status" value="1"/>
</dbReference>
<proteinExistence type="predicted"/>
<dbReference type="OrthoDB" id="208619at2"/>
<name>A0A1I3HCX6_9PLAN</name>
<organism evidence="2 3">
    <name type="scientific">Planctomicrobium piriforme</name>
    <dbReference type="NCBI Taxonomy" id="1576369"/>
    <lineage>
        <taxon>Bacteria</taxon>
        <taxon>Pseudomonadati</taxon>
        <taxon>Planctomycetota</taxon>
        <taxon>Planctomycetia</taxon>
        <taxon>Planctomycetales</taxon>
        <taxon>Planctomycetaceae</taxon>
        <taxon>Planctomicrobium</taxon>
    </lineage>
</organism>
<dbReference type="GO" id="GO:0016788">
    <property type="term" value="F:hydrolase activity, acting on ester bonds"/>
    <property type="evidence" value="ECO:0007669"/>
    <property type="project" value="UniProtKB-ARBA"/>
</dbReference>
<dbReference type="STRING" id="1576369.SAMN05421753_1085"/>
<feature type="region of interest" description="Disordered" evidence="1">
    <location>
        <begin position="367"/>
        <end position="398"/>
    </location>
</feature>